<dbReference type="EMBL" id="KN838673">
    <property type="protein sequence ID" value="KIJ98277.1"/>
    <property type="molecule type" value="Genomic_DNA"/>
</dbReference>
<evidence type="ECO:0000313" key="1">
    <source>
        <dbReference type="EMBL" id="KIJ98277.1"/>
    </source>
</evidence>
<organism evidence="1 2">
    <name type="scientific">Laccaria amethystina LaAM-08-1</name>
    <dbReference type="NCBI Taxonomy" id="1095629"/>
    <lineage>
        <taxon>Eukaryota</taxon>
        <taxon>Fungi</taxon>
        <taxon>Dikarya</taxon>
        <taxon>Basidiomycota</taxon>
        <taxon>Agaricomycotina</taxon>
        <taxon>Agaricomycetes</taxon>
        <taxon>Agaricomycetidae</taxon>
        <taxon>Agaricales</taxon>
        <taxon>Agaricineae</taxon>
        <taxon>Hydnangiaceae</taxon>
        <taxon>Laccaria</taxon>
    </lineage>
</organism>
<dbReference type="AlphaFoldDB" id="A0A0C9XQI2"/>
<reference evidence="2" key="2">
    <citation type="submission" date="2015-01" db="EMBL/GenBank/DDBJ databases">
        <title>Evolutionary Origins and Diversification of the Mycorrhizal Mutualists.</title>
        <authorList>
            <consortium name="DOE Joint Genome Institute"/>
            <consortium name="Mycorrhizal Genomics Consortium"/>
            <person name="Kohler A."/>
            <person name="Kuo A."/>
            <person name="Nagy L.G."/>
            <person name="Floudas D."/>
            <person name="Copeland A."/>
            <person name="Barry K.W."/>
            <person name="Cichocki N."/>
            <person name="Veneault-Fourrey C."/>
            <person name="LaButti K."/>
            <person name="Lindquist E.A."/>
            <person name="Lipzen A."/>
            <person name="Lundell T."/>
            <person name="Morin E."/>
            <person name="Murat C."/>
            <person name="Riley R."/>
            <person name="Ohm R."/>
            <person name="Sun H."/>
            <person name="Tunlid A."/>
            <person name="Henrissat B."/>
            <person name="Grigoriev I.V."/>
            <person name="Hibbett D.S."/>
            <person name="Martin F."/>
        </authorList>
    </citation>
    <scope>NUCLEOTIDE SEQUENCE [LARGE SCALE GENOMIC DNA]</scope>
    <source>
        <strain evidence="2">LaAM-08-1</strain>
    </source>
</reference>
<evidence type="ECO:0000313" key="2">
    <source>
        <dbReference type="Proteomes" id="UP000054477"/>
    </source>
</evidence>
<proteinExistence type="predicted"/>
<dbReference type="OrthoDB" id="3110889at2759"/>
<gene>
    <name evidence="1" type="ORF">K443DRAFT_213128</name>
</gene>
<dbReference type="Proteomes" id="UP000054477">
    <property type="component" value="Unassembled WGS sequence"/>
</dbReference>
<keyword evidence="2" id="KW-1185">Reference proteome</keyword>
<name>A0A0C9XQI2_9AGAR</name>
<reference evidence="1 2" key="1">
    <citation type="submission" date="2014-04" db="EMBL/GenBank/DDBJ databases">
        <authorList>
            <consortium name="DOE Joint Genome Institute"/>
            <person name="Kuo A."/>
            <person name="Kohler A."/>
            <person name="Nagy L.G."/>
            <person name="Floudas D."/>
            <person name="Copeland A."/>
            <person name="Barry K.W."/>
            <person name="Cichocki N."/>
            <person name="Veneault-Fourrey C."/>
            <person name="LaButti K."/>
            <person name="Lindquist E.A."/>
            <person name="Lipzen A."/>
            <person name="Lundell T."/>
            <person name="Morin E."/>
            <person name="Murat C."/>
            <person name="Sun H."/>
            <person name="Tunlid A."/>
            <person name="Henrissat B."/>
            <person name="Grigoriev I.V."/>
            <person name="Hibbett D.S."/>
            <person name="Martin F."/>
            <person name="Nordberg H.P."/>
            <person name="Cantor M.N."/>
            <person name="Hua S.X."/>
        </authorList>
    </citation>
    <scope>NUCLEOTIDE SEQUENCE [LARGE SCALE GENOMIC DNA]</scope>
    <source>
        <strain evidence="1 2">LaAM-08-1</strain>
    </source>
</reference>
<sequence length="130" mass="14424">MDRDLTLKWNSSCCLVSVCASAQVHWGLVTVTKSSLLFITPPNCNNVVDSQKLKRDQGLRPSVTSLDGIFSQHTHPANTSVSPGRSWQYLSGQLGTSWQPSLRKFIFSTFLPGHICRCSCSYLSIIYKGQ</sequence>
<dbReference type="HOGENOM" id="CLU_1938497_0_0_1"/>
<accession>A0A0C9XQI2</accession>
<protein>
    <submittedName>
        <fullName evidence="1">Uncharacterized protein</fullName>
    </submittedName>
</protein>